<dbReference type="GO" id="GO:0005524">
    <property type="term" value="F:ATP binding"/>
    <property type="evidence" value="ECO:0007669"/>
    <property type="project" value="UniProtKB-UniRule"/>
</dbReference>
<dbReference type="InterPro" id="IPR034907">
    <property type="entry name" value="NDK-like_dom"/>
</dbReference>
<evidence type="ECO:0000256" key="15">
    <source>
        <dbReference type="RuleBase" id="RU004013"/>
    </source>
</evidence>
<dbReference type="InterPro" id="IPR001564">
    <property type="entry name" value="Nucleoside_diP_kinase"/>
</dbReference>
<feature type="binding site" evidence="12 13">
    <location>
        <position position="87"/>
    </location>
    <ligand>
        <name>ATP</name>
        <dbReference type="ChEBI" id="CHEBI:30616"/>
    </ligand>
</feature>
<keyword evidence="11 12" id="KW-0546">Nucleotide metabolism</keyword>
<dbReference type="NCBIfam" id="NF001908">
    <property type="entry name" value="PRK00668.1"/>
    <property type="match status" value="1"/>
</dbReference>
<feature type="binding site" evidence="12 13">
    <location>
        <position position="11"/>
    </location>
    <ligand>
        <name>ATP</name>
        <dbReference type="ChEBI" id="CHEBI:30616"/>
    </ligand>
</feature>
<dbReference type="GO" id="GO:0006183">
    <property type="term" value="P:GTP biosynthetic process"/>
    <property type="evidence" value="ECO:0007669"/>
    <property type="project" value="UniProtKB-UniRule"/>
</dbReference>
<dbReference type="CDD" id="cd04413">
    <property type="entry name" value="NDPk_I"/>
    <property type="match status" value="1"/>
</dbReference>
<keyword evidence="8 12" id="KW-0418">Kinase</keyword>
<evidence type="ECO:0000259" key="16">
    <source>
        <dbReference type="SMART" id="SM00562"/>
    </source>
</evidence>
<dbReference type="GO" id="GO:0046872">
    <property type="term" value="F:metal ion binding"/>
    <property type="evidence" value="ECO:0007669"/>
    <property type="project" value="UniProtKB-KW"/>
</dbReference>
<evidence type="ECO:0000256" key="8">
    <source>
        <dbReference type="ARBA" id="ARBA00022777"/>
    </source>
</evidence>
<dbReference type="STRING" id="1797197.A2Y75_00055"/>
<dbReference type="EC" id="2.7.4.6" evidence="3 12"/>
<protein>
    <recommendedName>
        <fullName evidence="4 12">Nucleoside diphosphate kinase</fullName>
        <shortName evidence="12">NDK</shortName>
        <shortName evidence="12">NDP kinase</shortName>
        <ecNumber evidence="3 12">2.7.4.6</ecNumber>
    </recommendedName>
    <alternativeName>
        <fullName evidence="12">Nucleoside-2-P kinase</fullName>
    </alternativeName>
</protein>
<feature type="binding site" evidence="12 13">
    <location>
        <position position="104"/>
    </location>
    <ligand>
        <name>ATP</name>
        <dbReference type="ChEBI" id="CHEBI:30616"/>
    </ligand>
</feature>
<evidence type="ECO:0000256" key="9">
    <source>
        <dbReference type="ARBA" id="ARBA00022840"/>
    </source>
</evidence>
<dbReference type="HAMAP" id="MF_00451">
    <property type="entry name" value="NDP_kinase"/>
    <property type="match status" value="1"/>
</dbReference>
<comment type="cofactor">
    <cofactor evidence="1 12">
        <name>Mg(2+)</name>
        <dbReference type="ChEBI" id="CHEBI:18420"/>
    </cofactor>
</comment>
<keyword evidence="9 12" id="KW-0067">ATP-binding</keyword>
<evidence type="ECO:0000256" key="6">
    <source>
        <dbReference type="ARBA" id="ARBA00022723"/>
    </source>
</evidence>
<organism evidence="17 18">
    <name type="scientific">Candidatus Solincola sediminis</name>
    <dbReference type="NCBI Taxonomy" id="1797199"/>
    <lineage>
        <taxon>Bacteria</taxon>
        <taxon>Bacillati</taxon>
        <taxon>Actinomycetota</taxon>
        <taxon>Candidatus Geothermincolia</taxon>
        <taxon>Candidatus Geothermincolales</taxon>
        <taxon>Candidatus Geothermincolaceae</taxon>
        <taxon>Candidatus Solincola</taxon>
    </lineage>
</organism>
<keyword evidence="7 12" id="KW-0547">Nucleotide-binding</keyword>
<evidence type="ECO:0000256" key="4">
    <source>
        <dbReference type="ARBA" id="ARBA00017632"/>
    </source>
</evidence>
<accession>A0A1F2WPX3</accession>
<dbReference type="AlphaFoldDB" id="A0A1F2WPX3"/>
<dbReference type="PROSITE" id="PS00469">
    <property type="entry name" value="NDPK"/>
    <property type="match status" value="1"/>
</dbReference>
<dbReference type="SUPFAM" id="SSF54919">
    <property type="entry name" value="Nucleoside diphosphate kinase, NDK"/>
    <property type="match status" value="1"/>
</dbReference>
<dbReference type="InterPro" id="IPR023005">
    <property type="entry name" value="Nucleoside_diP_kinase_AS"/>
</dbReference>
<dbReference type="Pfam" id="PF00334">
    <property type="entry name" value="NDK"/>
    <property type="match status" value="1"/>
</dbReference>
<feature type="active site" description="Pros-phosphohistidine intermediate" evidence="12 13">
    <location>
        <position position="117"/>
    </location>
</feature>
<evidence type="ECO:0000256" key="11">
    <source>
        <dbReference type="ARBA" id="ARBA00023080"/>
    </source>
</evidence>
<reference evidence="17 18" key="1">
    <citation type="journal article" date="2016" name="Nat. Commun.">
        <title>Thousands of microbial genomes shed light on interconnected biogeochemical processes in an aquifer system.</title>
        <authorList>
            <person name="Anantharaman K."/>
            <person name="Brown C.T."/>
            <person name="Hug L.A."/>
            <person name="Sharon I."/>
            <person name="Castelle C.J."/>
            <person name="Probst A.J."/>
            <person name="Thomas B.C."/>
            <person name="Singh A."/>
            <person name="Wilkins M.J."/>
            <person name="Karaoz U."/>
            <person name="Brodie E.L."/>
            <person name="Williams K.H."/>
            <person name="Hubbard S.S."/>
            <person name="Banfield J.F."/>
        </authorList>
    </citation>
    <scope>NUCLEOTIDE SEQUENCE [LARGE SCALE GENOMIC DNA]</scope>
</reference>
<dbReference type="FunFam" id="3.30.70.141:FF:000003">
    <property type="entry name" value="Nucleoside diphosphate kinase"/>
    <property type="match status" value="1"/>
</dbReference>
<feature type="binding site" evidence="12 13">
    <location>
        <position position="93"/>
    </location>
    <ligand>
        <name>ATP</name>
        <dbReference type="ChEBI" id="CHEBI:30616"/>
    </ligand>
</feature>
<gene>
    <name evidence="12" type="primary">ndk</name>
    <name evidence="17" type="ORF">A2Y75_00055</name>
</gene>
<comment type="caution">
    <text evidence="17">The sequence shown here is derived from an EMBL/GenBank/DDBJ whole genome shotgun (WGS) entry which is preliminary data.</text>
</comment>
<evidence type="ECO:0000256" key="13">
    <source>
        <dbReference type="PROSITE-ProRule" id="PRU00706"/>
    </source>
</evidence>
<evidence type="ECO:0000313" key="17">
    <source>
        <dbReference type="EMBL" id="OFW58922.1"/>
    </source>
</evidence>
<evidence type="ECO:0000256" key="1">
    <source>
        <dbReference type="ARBA" id="ARBA00001946"/>
    </source>
</evidence>
<comment type="catalytic activity">
    <reaction evidence="12 15">
        <text>a 2'-deoxyribonucleoside 5'-diphosphate + ATP = a 2'-deoxyribonucleoside 5'-triphosphate + ADP</text>
        <dbReference type="Rhea" id="RHEA:44640"/>
        <dbReference type="ChEBI" id="CHEBI:30616"/>
        <dbReference type="ChEBI" id="CHEBI:61560"/>
        <dbReference type="ChEBI" id="CHEBI:73316"/>
        <dbReference type="ChEBI" id="CHEBI:456216"/>
        <dbReference type="EC" id="2.7.4.6"/>
    </reaction>
</comment>
<keyword evidence="12" id="KW-0963">Cytoplasm</keyword>
<comment type="catalytic activity">
    <reaction evidence="12">
        <text>a ribonucleoside 5'-diphosphate + ATP = a ribonucleoside 5'-triphosphate + ADP</text>
        <dbReference type="Rhea" id="RHEA:18113"/>
        <dbReference type="ChEBI" id="CHEBI:30616"/>
        <dbReference type="ChEBI" id="CHEBI:57930"/>
        <dbReference type="ChEBI" id="CHEBI:61557"/>
        <dbReference type="ChEBI" id="CHEBI:456216"/>
        <dbReference type="EC" id="2.7.4.6"/>
    </reaction>
</comment>
<dbReference type="InterPro" id="IPR036850">
    <property type="entry name" value="NDK-like_dom_sf"/>
</dbReference>
<dbReference type="GO" id="GO:0005737">
    <property type="term" value="C:cytoplasm"/>
    <property type="evidence" value="ECO:0007669"/>
    <property type="project" value="UniProtKB-SubCell"/>
</dbReference>
<comment type="function">
    <text evidence="12">Major role in the synthesis of nucleoside triphosphates other than ATP. The ATP gamma phosphate is transferred to the NDP beta phosphate via a ping-pong mechanism, using a phosphorylated active-site intermediate.</text>
</comment>
<dbReference type="PRINTS" id="PR01243">
    <property type="entry name" value="NUCDPKINASE"/>
</dbReference>
<evidence type="ECO:0000256" key="10">
    <source>
        <dbReference type="ARBA" id="ARBA00022842"/>
    </source>
</evidence>
<keyword evidence="12" id="KW-0597">Phosphoprotein</keyword>
<evidence type="ECO:0000256" key="7">
    <source>
        <dbReference type="ARBA" id="ARBA00022741"/>
    </source>
</evidence>
<dbReference type="GO" id="GO:0006228">
    <property type="term" value="P:UTP biosynthetic process"/>
    <property type="evidence" value="ECO:0007669"/>
    <property type="project" value="UniProtKB-UniRule"/>
</dbReference>
<evidence type="ECO:0000313" key="18">
    <source>
        <dbReference type="Proteomes" id="UP000177876"/>
    </source>
</evidence>
<feature type="binding site" evidence="12 13">
    <location>
        <position position="59"/>
    </location>
    <ligand>
        <name>ATP</name>
        <dbReference type="ChEBI" id="CHEBI:30616"/>
    </ligand>
</feature>
<feature type="binding site" evidence="12 13">
    <location>
        <position position="114"/>
    </location>
    <ligand>
        <name>ATP</name>
        <dbReference type="ChEBI" id="CHEBI:30616"/>
    </ligand>
</feature>
<keyword evidence="10 12" id="KW-0460">Magnesium</keyword>
<keyword evidence="5 12" id="KW-0808">Transferase</keyword>
<dbReference type="PANTHER" id="PTHR11349">
    <property type="entry name" value="NUCLEOSIDE DIPHOSPHATE KINASE"/>
    <property type="match status" value="1"/>
</dbReference>
<evidence type="ECO:0000256" key="12">
    <source>
        <dbReference type="HAMAP-Rule" id="MF_00451"/>
    </source>
</evidence>
<evidence type="ECO:0000256" key="5">
    <source>
        <dbReference type="ARBA" id="ARBA00022679"/>
    </source>
</evidence>
<dbReference type="GO" id="GO:0004550">
    <property type="term" value="F:nucleoside diphosphate kinase activity"/>
    <property type="evidence" value="ECO:0007669"/>
    <property type="project" value="UniProtKB-UniRule"/>
</dbReference>
<name>A0A1F2WPX3_9ACTN</name>
<dbReference type="GO" id="GO:0006241">
    <property type="term" value="P:CTP biosynthetic process"/>
    <property type="evidence" value="ECO:0007669"/>
    <property type="project" value="UniProtKB-UniRule"/>
</dbReference>
<dbReference type="Gene3D" id="3.30.70.141">
    <property type="entry name" value="Nucleoside diphosphate kinase-like domain"/>
    <property type="match status" value="1"/>
</dbReference>
<dbReference type="SMART" id="SM00562">
    <property type="entry name" value="NDK"/>
    <property type="match status" value="1"/>
</dbReference>
<dbReference type="EMBL" id="MELK01000019">
    <property type="protein sequence ID" value="OFW58922.1"/>
    <property type="molecule type" value="Genomic_DNA"/>
</dbReference>
<dbReference type="Proteomes" id="UP000177876">
    <property type="component" value="Unassembled WGS sequence"/>
</dbReference>
<evidence type="ECO:0000256" key="3">
    <source>
        <dbReference type="ARBA" id="ARBA00012966"/>
    </source>
</evidence>
<comment type="subunit">
    <text evidence="12">Homotetramer.</text>
</comment>
<comment type="similarity">
    <text evidence="2 12 13 14">Belongs to the NDK family.</text>
</comment>
<feature type="domain" description="Nucleoside diphosphate kinase-like" evidence="16">
    <location>
        <begin position="3"/>
        <end position="138"/>
    </location>
</feature>
<dbReference type="PROSITE" id="PS51374">
    <property type="entry name" value="NDPK_LIKE"/>
    <property type="match status" value="1"/>
</dbReference>
<sequence>MALQRTLVLIKPDGVRKGLVGEVIGRFERLGLRMVAMQLMAIDQALAARHYGEHKGKDFYRPLIDFITSGDVVAMVLEGEAAISVVRKLMGPTDPAEAPPGTIRGDFAVSIDHNIVHGSDGPDSAKREIGIFFPNLPPE</sequence>
<keyword evidence="6 12" id="KW-0479">Metal-binding</keyword>
<comment type="subcellular location">
    <subcellularLocation>
        <location evidence="12">Cytoplasm</location>
    </subcellularLocation>
</comment>
<evidence type="ECO:0000256" key="14">
    <source>
        <dbReference type="RuleBase" id="RU004011"/>
    </source>
</evidence>
<evidence type="ECO:0000256" key="2">
    <source>
        <dbReference type="ARBA" id="ARBA00008142"/>
    </source>
</evidence>
<proteinExistence type="inferred from homology"/>